<reference evidence="3" key="1">
    <citation type="submission" date="2021-01" db="EMBL/GenBank/DDBJ databases">
        <authorList>
            <person name="Corre E."/>
            <person name="Pelletier E."/>
            <person name="Niang G."/>
            <person name="Scheremetjew M."/>
            <person name="Finn R."/>
            <person name="Kale V."/>
            <person name="Holt S."/>
            <person name="Cochrane G."/>
            <person name="Meng A."/>
            <person name="Brown T."/>
            <person name="Cohen L."/>
        </authorList>
    </citation>
    <scope>NUCLEOTIDE SEQUENCE</scope>
    <source>
        <strain evidence="3">10249 10 AB</strain>
    </source>
</reference>
<proteinExistence type="predicted"/>
<feature type="region of interest" description="Disordered" evidence="1">
    <location>
        <begin position="1"/>
        <end position="36"/>
    </location>
</feature>
<evidence type="ECO:0000256" key="1">
    <source>
        <dbReference type="SAM" id="MobiDB-lite"/>
    </source>
</evidence>
<feature type="transmembrane region" description="Helical" evidence="2">
    <location>
        <begin position="71"/>
        <end position="89"/>
    </location>
</feature>
<accession>A0A7S4A970</accession>
<evidence type="ECO:0000313" key="3">
    <source>
        <dbReference type="EMBL" id="CAE0707777.1"/>
    </source>
</evidence>
<protein>
    <submittedName>
        <fullName evidence="3">Uncharacterized protein</fullName>
    </submittedName>
</protein>
<name>A0A7S4A970_9STRA</name>
<feature type="compositionally biased region" description="Low complexity" evidence="1">
    <location>
        <begin position="1"/>
        <end position="19"/>
    </location>
</feature>
<keyword evidence="2" id="KW-1133">Transmembrane helix</keyword>
<gene>
    <name evidence="3" type="ORF">PAUS00366_LOCUS497</name>
</gene>
<keyword evidence="2" id="KW-0472">Membrane</keyword>
<evidence type="ECO:0000256" key="2">
    <source>
        <dbReference type="SAM" id="Phobius"/>
    </source>
</evidence>
<sequence>MGYNNNGLRGYSNSNSNSNPTNDTKNLKQSKVETKKHQRHPVFESDYALRVYAIFFLFMLVRRYWILHGVILLTLAHIGEILFSWFLHVKDAREIKQFKSWLFWWTKIGLDFATSTVEGDLIHRVLVANTLNFWNAIGKNYTINWFDNIANKGRTEVLDRTKAQIEQSKMNKKRFAANGID</sequence>
<feature type="compositionally biased region" description="Polar residues" evidence="1">
    <location>
        <begin position="20"/>
        <end position="29"/>
    </location>
</feature>
<dbReference type="AlphaFoldDB" id="A0A7S4A970"/>
<keyword evidence="2" id="KW-0812">Transmembrane</keyword>
<dbReference type="EMBL" id="HBIX01000625">
    <property type="protein sequence ID" value="CAE0707777.1"/>
    <property type="molecule type" value="Transcribed_RNA"/>
</dbReference>
<organism evidence="3">
    <name type="scientific">Pseudo-nitzschia australis</name>
    <dbReference type="NCBI Taxonomy" id="44445"/>
    <lineage>
        <taxon>Eukaryota</taxon>
        <taxon>Sar</taxon>
        <taxon>Stramenopiles</taxon>
        <taxon>Ochrophyta</taxon>
        <taxon>Bacillariophyta</taxon>
        <taxon>Bacillariophyceae</taxon>
        <taxon>Bacillariophycidae</taxon>
        <taxon>Bacillariales</taxon>
        <taxon>Bacillariaceae</taxon>
        <taxon>Pseudo-nitzschia</taxon>
    </lineage>
</organism>